<dbReference type="InterPro" id="IPR012693">
    <property type="entry name" value="ABC_transpr_PhnC"/>
</dbReference>
<keyword evidence="1" id="KW-0813">Transport</keyword>
<organism evidence="8">
    <name type="scientific">uncultured organism</name>
    <dbReference type="NCBI Taxonomy" id="155900"/>
    <lineage>
        <taxon>unclassified sequences</taxon>
        <taxon>environmental samples</taxon>
    </lineage>
</organism>
<sequence>MNSILEYKDLSVTYPGGVEALKNVNFKINKGEFIVIVGLSGAGKSTLLRATNRLVEPTGGKVVFNNKNVTEANKKELKNIRSDIGMIFQGFNLSKRASVFRNVMAGRASHLPTWRNILGIYPEKDKDIIFNSLDRVNILEKAFSRADELSGGQQQRVGIARALAQEPELMLADEPVASLDPPTSHMVMKDLQNINRELGITVIVNLHFIDLAKEYGERIIGLNNGEVVYDGPADAADRNTFEMIYGRSITAEEEIGRDSSVI</sequence>
<dbReference type="PROSITE" id="PS50893">
    <property type="entry name" value="ABC_TRANSPORTER_2"/>
    <property type="match status" value="1"/>
</dbReference>
<keyword evidence="3" id="KW-0547">Nucleotide-binding</keyword>
<dbReference type="SMART" id="SM00382">
    <property type="entry name" value="AAA"/>
    <property type="match status" value="1"/>
</dbReference>
<accession>M1PWD5</accession>
<reference evidence="8" key="1">
    <citation type="journal article" date="2013" name="Syst. Appl. Microbiol.">
        <title>New insights into the archaeal diversity of a hypersaline microbial mat obtained by a metagenomic approach.</title>
        <authorList>
            <person name="Lopez-Lopez A."/>
            <person name="Richter M."/>
            <person name="Pena A."/>
            <person name="Tamames J."/>
            <person name="Rossello-Mora R."/>
        </authorList>
    </citation>
    <scope>NUCLEOTIDE SEQUENCE</scope>
</reference>
<gene>
    <name evidence="8" type="ORF">FLSS-26_0022</name>
</gene>
<name>M1PWD5_9ZZZZ</name>
<dbReference type="PROSITE" id="PS00211">
    <property type="entry name" value="ABC_TRANSPORTER_1"/>
    <property type="match status" value="1"/>
</dbReference>
<dbReference type="AlphaFoldDB" id="M1PWD5"/>
<dbReference type="PANTHER" id="PTHR43166">
    <property type="entry name" value="AMINO ACID IMPORT ATP-BINDING PROTEIN"/>
    <property type="match status" value="1"/>
</dbReference>
<evidence type="ECO:0000256" key="5">
    <source>
        <dbReference type="ARBA" id="ARBA00022967"/>
    </source>
</evidence>
<dbReference type="GO" id="GO:0016887">
    <property type="term" value="F:ATP hydrolysis activity"/>
    <property type="evidence" value="ECO:0007669"/>
    <property type="project" value="InterPro"/>
</dbReference>
<dbReference type="Pfam" id="PF00005">
    <property type="entry name" value="ABC_tran"/>
    <property type="match status" value="1"/>
</dbReference>
<dbReference type="InterPro" id="IPR017871">
    <property type="entry name" value="ABC_transporter-like_CS"/>
</dbReference>
<dbReference type="Gene3D" id="3.40.50.300">
    <property type="entry name" value="P-loop containing nucleotide triphosphate hydrolases"/>
    <property type="match status" value="1"/>
</dbReference>
<dbReference type="InterPro" id="IPR027417">
    <property type="entry name" value="P-loop_NTPase"/>
</dbReference>
<evidence type="ECO:0000259" key="7">
    <source>
        <dbReference type="PROSITE" id="PS50893"/>
    </source>
</evidence>
<keyword evidence="5" id="KW-1278">Translocase</keyword>
<dbReference type="InterPro" id="IPR003439">
    <property type="entry name" value="ABC_transporter-like_ATP-bd"/>
</dbReference>
<feature type="domain" description="ABC transporter" evidence="7">
    <location>
        <begin position="5"/>
        <end position="249"/>
    </location>
</feature>
<dbReference type="GO" id="GO:0016020">
    <property type="term" value="C:membrane"/>
    <property type="evidence" value="ECO:0007669"/>
    <property type="project" value="InterPro"/>
</dbReference>
<dbReference type="InterPro" id="IPR050086">
    <property type="entry name" value="MetN_ABC_transporter-like"/>
</dbReference>
<evidence type="ECO:0000313" key="8">
    <source>
        <dbReference type="EMBL" id="AGF93449.1"/>
    </source>
</evidence>
<proteinExistence type="predicted"/>
<protein>
    <submittedName>
        <fullName evidence="8">Phosphonate ABC transporter, ATPase subunit</fullName>
    </submittedName>
</protein>
<evidence type="ECO:0000256" key="1">
    <source>
        <dbReference type="ARBA" id="ARBA00022448"/>
    </source>
</evidence>
<evidence type="ECO:0000256" key="3">
    <source>
        <dbReference type="ARBA" id="ARBA00022741"/>
    </source>
</evidence>
<dbReference type="PANTHER" id="PTHR43166:SF6">
    <property type="entry name" value="PHOSPHONATES IMPORT ATP-BINDING PROTEIN PHNC"/>
    <property type="match status" value="1"/>
</dbReference>
<keyword evidence="2" id="KW-1003">Cell membrane</keyword>
<keyword evidence="6" id="KW-0472">Membrane</keyword>
<dbReference type="GO" id="GO:0005524">
    <property type="term" value="F:ATP binding"/>
    <property type="evidence" value="ECO:0007669"/>
    <property type="project" value="UniProtKB-KW"/>
</dbReference>
<evidence type="ECO:0000256" key="6">
    <source>
        <dbReference type="ARBA" id="ARBA00023136"/>
    </source>
</evidence>
<dbReference type="EMBL" id="JX684092">
    <property type="protein sequence ID" value="AGF93449.1"/>
    <property type="molecule type" value="Genomic_DNA"/>
</dbReference>
<dbReference type="CDD" id="cd03256">
    <property type="entry name" value="ABC_PhnC_transporter"/>
    <property type="match status" value="1"/>
</dbReference>
<dbReference type="GO" id="GO:0015416">
    <property type="term" value="F:ABC-type phosphonate transporter activity"/>
    <property type="evidence" value="ECO:0007669"/>
    <property type="project" value="InterPro"/>
</dbReference>
<keyword evidence="4" id="KW-0067">ATP-binding</keyword>
<evidence type="ECO:0000256" key="2">
    <source>
        <dbReference type="ARBA" id="ARBA00022475"/>
    </source>
</evidence>
<dbReference type="InterPro" id="IPR003593">
    <property type="entry name" value="AAA+_ATPase"/>
</dbReference>
<evidence type="ECO:0000256" key="4">
    <source>
        <dbReference type="ARBA" id="ARBA00022840"/>
    </source>
</evidence>
<dbReference type="NCBIfam" id="TIGR02315">
    <property type="entry name" value="ABC_phnC"/>
    <property type="match status" value="1"/>
</dbReference>
<dbReference type="SUPFAM" id="SSF52540">
    <property type="entry name" value="P-loop containing nucleoside triphosphate hydrolases"/>
    <property type="match status" value="1"/>
</dbReference>